<evidence type="ECO:0000313" key="6">
    <source>
        <dbReference type="EMBL" id="PWE14527.1"/>
    </source>
</evidence>
<dbReference type="GO" id="GO:0016887">
    <property type="term" value="F:ATP hydrolysis activity"/>
    <property type="evidence" value="ECO:0007669"/>
    <property type="project" value="InterPro"/>
</dbReference>
<reference evidence="6 7" key="2">
    <citation type="submission" date="2018-05" db="EMBL/GenBank/DDBJ databases">
        <authorList>
            <person name="Lanie J.A."/>
            <person name="Ng W.-L."/>
            <person name="Kazmierczak K.M."/>
            <person name="Andrzejewski T.M."/>
            <person name="Davidsen T.M."/>
            <person name="Wayne K.J."/>
            <person name="Tettelin H."/>
            <person name="Glass J.I."/>
            <person name="Rusch D."/>
            <person name="Podicherti R."/>
            <person name="Tsui H.-C.T."/>
            <person name="Winkler M.E."/>
        </authorList>
    </citation>
    <scope>NUCLEOTIDE SEQUENCE [LARGE SCALE GENOMIC DNA]</scope>
    <source>
        <strain evidence="6 7">YBY</strain>
    </source>
</reference>
<dbReference type="GO" id="GO:0005524">
    <property type="term" value="F:ATP binding"/>
    <property type="evidence" value="ECO:0007669"/>
    <property type="project" value="UniProtKB-KW"/>
</dbReference>
<evidence type="ECO:0000256" key="3">
    <source>
        <dbReference type="ARBA" id="ARBA00022741"/>
    </source>
</evidence>
<dbReference type="SUPFAM" id="SSF52540">
    <property type="entry name" value="P-loop containing nucleoside triphosphate hydrolases"/>
    <property type="match status" value="1"/>
</dbReference>
<dbReference type="SMART" id="SM00382">
    <property type="entry name" value="AAA"/>
    <property type="match status" value="1"/>
</dbReference>
<dbReference type="InterPro" id="IPR050093">
    <property type="entry name" value="ABC_SmlMolc_Importer"/>
</dbReference>
<dbReference type="EMBL" id="QEXO01000002">
    <property type="protein sequence ID" value="PWE14527.1"/>
    <property type="molecule type" value="Genomic_DNA"/>
</dbReference>
<dbReference type="Pfam" id="PF00005">
    <property type="entry name" value="ABC_tran"/>
    <property type="match status" value="1"/>
</dbReference>
<proteinExistence type="predicted"/>
<organism evidence="6 7">
    <name type="scientific">Alcaligenes faecalis</name>
    <dbReference type="NCBI Taxonomy" id="511"/>
    <lineage>
        <taxon>Bacteria</taxon>
        <taxon>Pseudomonadati</taxon>
        <taxon>Pseudomonadota</taxon>
        <taxon>Betaproteobacteria</taxon>
        <taxon>Burkholderiales</taxon>
        <taxon>Alcaligenaceae</taxon>
        <taxon>Alcaligenes</taxon>
    </lineage>
</organism>
<gene>
    <name evidence="6" type="ORF">DF183_07355</name>
</gene>
<keyword evidence="3" id="KW-0547">Nucleotide-binding</keyword>
<evidence type="ECO:0000313" key="7">
    <source>
        <dbReference type="Proteomes" id="UP000245216"/>
    </source>
</evidence>
<protein>
    <submittedName>
        <fullName evidence="6">ABC transporter ATP-binding protein</fullName>
    </submittedName>
</protein>
<keyword evidence="2" id="KW-1003">Cell membrane</keyword>
<dbReference type="STRING" id="511.UZ73_06305"/>
<keyword evidence="4 6" id="KW-0067">ATP-binding</keyword>
<dbReference type="PANTHER" id="PTHR42781">
    <property type="entry name" value="SPERMIDINE/PUTRESCINE IMPORT ATP-BINDING PROTEIN POTA"/>
    <property type="match status" value="1"/>
</dbReference>
<name>A0A2U2BKP2_ALCFA</name>
<comment type="caution">
    <text evidence="6">The sequence shown here is derived from an EMBL/GenBank/DDBJ whole genome shotgun (WGS) entry which is preliminary data.</text>
</comment>
<dbReference type="InterPro" id="IPR027417">
    <property type="entry name" value="P-loop_NTPase"/>
</dbReference>
<reference evidence="6 7" key="1">
    <citation type="submission" date="2018-05" db="EMBL/GenBank/DDBJ databases">
        <title>Genome Sequence of an Efficient Indole-Degrading Bacterium, Alcaligenes sp.YBY.</title>
        <authorList>
            <person name="Yang B."/>
        </authorList>
    </citation>
    <scope>NUCLEOTIDE SEQUENCE [LARGE SCALE GENOMIC DNA]</scope>
    <source>
        <strain evidence="6 7">YBY</strain>
    </source>
</reference>
<dbReference type="InterPro" id="IPR003593">
    <property type="entry name" value="AAA+_ATPase"/>
</dbReference>
<dbReference type="PANTHER" id="PTHR42781:SF4">
    <property type="entry name" value="SPERMIDINE_PUTRESCINE IMPORT ATP-BINDING PROTEIN POTA"/>
    <property type="match status" value="1"/>
</dbReference>
<dbReference type="InterPro" id="IPR003439">
    <property type="entry name" value="ABC_transporter-like_ATP-bd"/>
</dbReference>
<dbReference type="PROSITE" id="PS50893">
    <property type="entry name" value="ABC_TRANSPORTER_2"/>
    <property type="match status" value="1"/>
</dbReference>
<evidence type="ECO:0000256" key="4">
    <source>
        <dbReference type="ARBA" id="ARBA00022840"/>
    </source>
</evidence>
<dbReference type="Gene3D" id="3.40.50.300">
    <property type="entry name" value="P-loop containing nucleotide triphosphate hydrolases"/>
    <property type="match status" value="1"/>
</dbReference>
<accession>A0A2U2BKP2</accession>
<evidence type="ECO:0000256" key="1">
    <source>
        <dbReference type="ARBA" id="ARBA00022448"/>
    </source>
</evidence>
<sequence length="233" mass="25929">MSLNVQIQRTVVSEARHFDLNIQIQTEARHIALYGPSGSGKSLTVQSVAGLLRPDHGRIQIGDQVYFDSEKGINLKPRERRVAYLFQDYGLFPHLTAAQNICFGLNTGLFNRSVRDMPAAAQRWVEAFQLESVLGSYPAQLSGGQKQRCALARALAIQPQLLLLDEPLAALDQDLRARLRAELAQLQSQIDIPTILITHDPEDARALAQEVYRIREGRIIECCTSADLEVLTA</sequence>
<feature type="domain" description="ABC transporter" evidence="5">
    <location>
        <begin position="3"/>
        <end position="233"/>
    </location>
</feature>
<dbReference type="AlphaFoldDB" id="A0A2U2BKP2"/>
<keyword evidence="2" id="KW-0472">Membrane</keyword>
<dbReference type="Proteomes" id="UP000245216">
    <property type="component" value="Unassembled WGS sequence"/>
</dbReference>
<keyword evidence="1" id="KW-0813">Transport</keyword>
<dbReference type="RefSeq" id="WP_109088768.1">
    <property type="nucleotide sequence ID" value="NZ_JAGKLK010000017.1"/>
</dbReference>
<evidence type="ECO:0000256" key="2">
    <source>
        <dbReference type="ARBA" id="ARBA00022475"/>
    </source>
</evidence>
<evidence type="ECO:0000259" key="5">
    <source>
        <dbReference type="PROSITE" id="PS50893"/>
    </source>
</evidence>